<evidence type="ECO:0000256" key="1">
    <source>
        <dbReference type="SAM" id="Phobius"/>
    </source>
</evidence>
<dbReference type="RefSeq" id="WP_115362332.1">
    <property type="nucleotide sequence ID" value="NZ_QDKL01000003.1"/>
</dbReference>
<proteinExistence type="predicted"/>
<reference evidence="3" key="1">
    <citation type="journal article" date="2019" name="Int. J. Syst. Evol. Microbiol.">
        <title>Halobacteriovorax valvorus sp. nov., a novel prokaryotic predator isolated from coastal seawater of China.</title>
        <authorList>
            <person name="Chen M.-X."/>
        </authorList>
    </citation>
    <scope>NUCLEOTIDE SEQUENCE [LARGE SCALE GENOMIC DNA]</scope>
    <source>
        <strain evidence="3">BL9</strain>
    </source>
</reference>
<dbReference type="EMBL" id="QDKL01000003">
    <property type="protein sequence ID" value="RZF20481.1"/>
    <property type="molecule type" value="Genomic_DNA"/>
</dbReference>
<feature type="transmembrane region" description="Helical" evidence="1">
    <location>
        <begin position="144"/>
        <end position="165"/>
    </location>
</feature>
<dbReference type="Proteomes" id="UP000443582">
    <property type="component" value="Unassembled WGS sequence"/>
</dbReference>
<comment type="caution">
    <text evidence="2">The sequence shown here is derived from an EMBL/GenBank/DDBJ whole genome shotgun (WGS) entry which is preliminary data.</text>
</comment>
<feature type="transmembrane region" description="Helical" evidence="1">
    <location>
        <begin position="12"/>
        <end position="36"/>
    </location>
</feature>
<evidence type="ECO:0008006" key="4">
    <source>
        <dbReference type="Google" id="ProtNLM"/>
    </source>
</evidence>
<keyword evidence="1" id="KW-1133">Transmembrane helix</keyword>
<feature type="transmembrane region" description="Helical" evidence="1">
    <location>
        <begin position="280"/>
        <end position="305"/>
    </location>
</feature>
<accession>A0ABY0IC07</accession>
<gene>
    <name evidence="2" type="ORF">DAY19_10865</name>
</gene>
<protein>
    <recommendedName>
        <fullName evidence="4">DUF3592 domain-containing protein</fullName>
    </recommendedName>
</protein>
<feature type="transmembrane region" description="Helical" evidence="1">
    <location>
        <begin position="118"/>
        <end position="138"/>
    </location>
</feature>
<evidence type="ECO:0000313" key="3">
    <source>
        <dbReference type="Proteomes" id="UP000443582"/>
    </source>
</evidence>
<keyword evidence="3" id="KW-1185">Reference proteome</keyword>
<name>A0ABY0IC07_9BACT</name>
<sequence>MDIKLITQLVPLFFLGAMTFFGITFFYFINSINAYYKKHAKLIKGKIIAFKEESKTYRSNRRTTRTTTICPVIEYYQDGQRKLFLGTNQSFLKNRIGKSVDVYIIDGKDDYVLQKENVYKIFSLASLAFILAPILIISTMDVDLIYKVVIPFFGILLLLPPAIGIRKKMIKNLKESGDNRSLIQVIQESFLKNKSIIDIKDFETSDEYIKSAAKFNKKVSNTHFYGIVLTTIFGCGLYYLIKHVYHTKLHSRDKVLFTNFLNDFNNYHPIIDELGKNDNVTVFCILIAFSIIITYGFIINLSGWIKSR</sequence>
<keyword evidence="1" id="KW-0812">Transmembrane</keyword>
<feature type="transmembrane region" description="Helical" evidence="1">
    <location>
        <begin position="224"/>
        <end position="241"/>
    </location>
</feature>
<organism evidence="2 3">
    <name type="scientific">Halobacteriovorax vibrionivorans</name>
    <dbReference type="NCBI Taxonomy" id="2152716"/>
    <lineage>
        <taxon>Bacteria</taxon>
        <taxon>Pseudomonadati</taxon>
        <taxon>Bdellovibrionota</taxon>
        <taxon>Bacteriovoracia</taxon>
        <taxon>Bacteriovoracales</taxon>
        <taxon>Halobacteriovoraceae</taxon>
        <taxon>Halobacteriovorax</taxon>
    </lineage>
</organism>
<keyword evidence="1" id="KW-0472">Membrane</keyword>
<evidence type="ECO:0000313" key="2">
    <source>
        <dbReference type="EMBL" id="RZF20481.1"/>
    </source>
</evidence>